<keyword evidence="6" id="KW-1185">Reference proteome</keyword>
<organism evidence="5 6">
    <name type="scientific">Thalassovita aquimarina</name>
    <dbReference type="NCBI Taxonomy" id="2785917"/>
    <lineage>
        <taxon>Bacteria</taxon>
        <taxon>Pseudomonadati</taxon>
        <taxon>Pseudomonadota</taxon>
        <taxon>Alphaproteobacteria</taxon>
        <taxon>Rhodobacterales</taxon>
        <taxon>Roseobacteraceae</taxon>
        <taxon>Thalassovita</taxon>
    </lineage>
</organism>
<dbReference type="InterPro" id="IPR000415">
    <property type="entry name" value="Nitroreductase-like"/>
</dbReference>
<dbReference type="Pfam" id="PF00881">
    <property type="entry name" value="Nitroreductase"/>
    <property type="match status" value="1"/>
</dbReference>
<evidence type="ECO:0000256" key="2">
    <source>
        <dbReference type="ARBA" id="ARBA00022643"/>
    </source>
</evidence>
<name>A0ABS5HU92_9RHOB</name>
<evidence type="ECO:0000313" key="5">
    <source>
        <dbReference type="EMBL" id="MBR9652524.1"/>
    </source>
</evidence>
<evidence type="ECO:0000256" key="1">
    <source>
        <dbReference type="ARBA" id="ARBA00022630"/>
    </source>
</evidence>
<evidence type="ECO:0000256" key="3">
    <source>
        <dbReference type="ARBA" id="ARBA00023002"/>
    </source>
</evidence>
<dbReference type="PANTHER" id="PTHR23026:SF90">
    <property type="entry name" value="IODOTYROSINE DEIODINASE 1"/>
    <property type="match status" value="1"/>
</dbReference>
<dbReference type="PANTHER" id="PTHR23026">
    <property type="entry name" value="NADPH NITROREDUCTASE"/>
    <property type="match status" value="1"/>
</dbReference>
<keyword evidence="2" id="KW-0288">FMN</keyword>
<dbReference type="InterPro" id="IPR029479">
    <property type="entry name" value="Nitroreductase"/>
</dbReference>
<keyword evidence="1" id="KW-0285">Flavoprotein</keyword>
<accession>A0ABS5HU92</accession>
<dbReference type="InterPro" id="IPR050627">
    <property type="entry name" value="Nitroreductase/BluB"/>
</dbReference>
<dbReference type="EMBL" id="JADMKU010000015">
    <property type="protein sequence ID" value="MBR9652524.1"/>
    <property type="molecule type" value="Genomic_DNA"/>
</dbReference>
<evidence type="ECO:0000259" key="4">
    <source>
        <dbReference type="Pfam" id="PF00881"/>
    </source>
</evidence>
<proteinExistence type="predicted"/>
<gene>
    <name evidence="5" type="ORF">IT775_15500</name>
</gene>
<feature type="domain" description="Nitroreductase" evidence="4">
    <location>
        <begin position="14"/>
        <end position="199"/>
    </location>
</feature>
<dbReference type="SUPFAM" id="SSF55469">
    <property type="entry name" value="FMN-dependent nitroreductase-like"/>
    <property type="match status" value="1"/>
</dbReference>
<sequence>MTTDYDTLTRLLNDRHSCRGFLPDPVPRETIERILRAAQRVPSWCNAQPWQVIVTSGAETDRFREVLYADATTTTPQPDLEWPRQYVGVYKDRRRTCGLQLYDAVGVMRGDRAASGQQMLENYKFFGAPHVAIVTSDRDLGPYGAMDCGGFVAAFTLAAQALGIATIPQAAVAAFAPTLRDHFGIPEDRLILCAISFGYEDEDHPANNFRTERADLDEVADWRG</sequence>
<evidence type="ECO:0000313" key="6">
    <source>
        <dbReference type="Proteomes" id="UP001195941"/>
    </source>
</evidence>
<dbReference type="Gene3D" id="3.40.109.10">
    <property type="entry name" value="NADH Oxidase"/>
    <property type="match status" value="1"/>
</dbReference>
<dbReference type="RefSeq" id="WP_212702133.1">
    <property type="nucleotide sequence ID" value="NZ_JADMKU010000015.1"/>
</dbReference>
<keyword evidence="3" id="KW-0560">Oxidoreductase</keyword>
<comment type="caution">
    <text evidence="5">The sequence shown here is derived from an EMBL/GenBank/DDBJ whole genome shotgun (WGS) entry which is preliminary data.</text>
</comment>
<dbReference type="CDD" id="cd02136">
    <property type="entry name" value="PnbA_NfnB-like"/>
    <property type="match status" value="1"/>
</dbReference>
<dbReference type="Proteomes" id="UP001195941">
    <property type="component" value="Unassembled WGS sequence"/>
</dbReference>
<reference evidence="5 6" key="1">
    <citation type="journal article" date="2021" name="Arch. Microbiol.">
        <title>Thalassobius aquimarinus sp. nov., isolated from the Sea of Japan seashore.</title>
        <authorList>
            <person name="Kurilenko V.V."/>
            <person name="Romanenko L.A."/>
            <person name="Chernysheva N.Y."/>
            <person name="Velansky P.V."/>
            <person name="Tekutyeva L.A."/>
            <person name="Isaeva M.P."/>
            <person name="Mikhailov V.V."/>
        </authorList>
    </citation>
    <scope>NUCLEOTIDE SEQUENCE [LARGE SCALE GENOMIC DNA]</scope>
    <source>
        <strain evidence="5 6">KMM 8518</strain>
    </source>
</reference>
<protein>
    <submittedName>
        <fullName evidence="5">Nitroreductase</fullName>
    </submittedName>
</protein>